<organism evidence="1 2">
    <name type="scientific">Pseudovibrio denitrificans</name>
    <dbReference type="NCBI Taxonomy" id="258256"/>
    <lineage>
        <taxon>Bacteria</taxon>
        <taxon>Pseudomonadati</taxon>
        <taxon>Pseudomonadota</taxon>
        <taxon>Alphaproteobacteria</taxon>
        <taxon>Hyphomicrobiales</taxon>
        <taxon>Stappiaceae</taxon>
        <taxon>Pseudovibrio</taxon>
    </lineage>
</organism>
<dbReference type="Proteomes" id="UP000183371">
    <property type="component" value="Unassembled WGS sequence"/>
</dbReference>
<protein>
    <submittedName>
        <fullName evidence="1">Capsular polysaccharide export protein</fullName>
    </submittedName>
</protein>
<keyword evidence="2" id="KW-1185">Reference proteome</keyword>
<dbReference type="Pfam" id="PF05159">
    <property type="entry name" value="Capsule_synth"/>
    <property type="match status" value="1"/>
</dbReference>
<reference evidence="2" key="1">
    <citation type="submission" date="2016-10" db="EMBL/GenBank/DDBJ databases">
        <authorList>
            <person name="Varghese N."/>
            <person name="Submissions S."/>
        </authorList>
    </citation>
    <scope>NUCLEOTIDE SEQUENCE [LARGE SCALE GENOMIC DNA]</scope>
    <source>
        <strain evidence="2">DSM 17465</strain>
    </source>
</reference>
<dbReference type="AlphaFoldDB" id="A0A1I7CZF7"/>
<accession>A0A1I7CZF7</accession>
<name>A0A1I7CZF7_9HYPH</name>
<dbReference type="EMBL" id="FPBD01000007">
    <property type="protein sequence ID" value="SFU04847.1"/>
    <property type="molecule type" value="Genomic_DNA"/>
</dbReference>
<sequence>MAARSILILQSHPSGFCRALVKEFEAQGVACTVVNFSLSDWYFRVGLGAKNYWGRLKNWRARLEKLIDEKGVTDILYYADRRPYHRIAHDVAMRRGINTFAYEFGYMRPDWITLERGGMGVYSHFPNDPEQIQKCAADLPDLRAAGRFPHAFLQEATNEVICNLIPVFFPYLYPFYQRDRYYHPFRDYFSYIPRLMRQKRLGVEAEETIARLVEEHANYFVVPMQMQGDYQIRHHSHYKHLSSFIRELFSTFAESAPADNKLVFKLHPFDNNVENWPQVIRDVAAEFGCQDRTIIIDGGNLRKLLKHSRGCVLVNSTVGMESLSIGVPVKAMGTAVYDIAGLTDQRSLGEFWKEPLKPNADLYHDLEKLMGHTIQVRGSFFNPEGRQLAAKEFVKRILNDGVNGHDAYVETPPRLAQAKAAGTPIPDDCYWSDK</sequence>
<gene>
    <name evidence="1" type="ORF">SAMN05444141_10766</name>
</gene>
<dbReference type="CDD" id="cd16441">
    <property type="entry name" value="beta_Kdo_transferase_KpsS"/>
    <property type="match status" value="1"/>
</dbReference>
<evidence type="ECO:0000313" key="1">
    <source>
        <dbReference type="EMBL" id="SFU04847.1"/>
    </source>
</evidence>
<dbReference type="GO" id="GO:0015774">
    <property type="term" value="P:polysaccharide transport"/>
    <property type="evidence" value="ECO:0007669"/>
    <property type="project" value="InterPro"/>
</dbReference>
<evidence type="ECO:0000313" key="2">
    <source>
        <dbReference type="Proteomes" id="UP000183371"/>
    </source>
</evidence>
<dbReference type="InterPro" id="IPR007833">
    <property type="entry name" value="Capsule_polysaccharide_synth"/>
</dbReference>
<dbReference type="GO" id="GO:0000271">
    <property type="term" value="P:polysaccharide biosynthetic process"/>
    <property type="evidence" value="ECO:0007669"/>
    <property type="project" value="InterPro"/>
</dbReference>
<proteinExistence type="predicted"/>